<keyword evidence="3" id="KW-1185">Reference proteome</keyword>
<reference evidence="2" key="1">
    <citation type="submission" date="2022-08" db="EMBL/GenBank/DDBJ databases">
        <title>Genome sequencing of akame (Lates japonicus).</title>
        <authorList>
            <person name="Hashiguchi Y."/>
            <person name="Takahashi H."/>
        </authorList>
    </citation>
    <scope>NUCLEOTIDE SEQUENCE</scope>
    <source>
        <strain evidence="2">Kochi</strain>
    </source>
</reference>
<evidence type="ECO:0000313" key="2">
    <source>
        <dbReference type="EMBL" id="GLD60318.1"/>
    </source>
</evidence>
<dbReference type="Proteomes" id="UP001279410">
    <property type="component" value="Unassembled WGS sequence"/>
</dbReference>
<dbReference type="AlphaFoldDB" id="A0AAD3R947"/>
<dbReference type="EMBL" id="BRZM01000040">
    <property type="protein sequence ID" value="GLD60318.1"/>
    <property type="molecule type" value="Genomic_DNA"/>
</dbReference>
<feature type="transmembrane region" description="Helical" evidence="1">
    <location>
        <begin position="124"/>
        <end position="143"/>
    </location>
</feature>
<organism evidence="2 3">
    <name type="scientific">Lates japonicus</name>
    <name type="common">Japanese lates</name>
    <dbReference type="NCBI Taxonomy" id="270547"/>
    <lineage>
        <taxon>Eukaryota</taxon>
        <taxon>Metazoa</taxon>
        <taxon>Chordata</taxon>
        <taxon>Craniata</taxon>
        <taxon>Vertebrata</taxon>
        <taxon>Euteleostomi</taxon>
        <taxon>Actinopterygii</taxon>
        <taxon>Neopterygii</taxon>
        <taxon>Teleostei</taxon>
        <taxon>Neoteleostei</taxon>
        <taxon>Acanthomorphata</taxon>
        <taxon>Carangaria</taxon>
        <taxon>Carangaria incertae sedis</taxon>
        <taxon>Centropomidae</taxon>
        <taxon>Lates</taxon>
    </lineage>
</organism>
<keyword evidence="1" id="KW-1133">Transmembrane helix</keyword>
<accession>A0AAD3R947</accession>
<evidence type="ECO:0000256" key="1">
    <source>
        <dbReference type="SAM" id="Phobius"/>
    </source>
</evidence>
<gene>
    <name evidence="2" type="ORF">AKAME5_001222900</name>
</gene>
<feature type="transmembrane region" description="Helical" evidence="1">
    <location>
        <begin position="155"/>
        <end position="177"/>
    </location>
</feature>
<keyword evidence="1" id="KW-0472">Membrane</keyword>
<evidence type="ECO:0000313" key="3">
    <source>
        <dbReference type="Proteomes" id="UP001279410"/>
    </source>
</evidence>
<name>A0AAD3R947_LATJO</name>
<feature type="transmembrane region" description="Helical" evidence="1">
    <location>
        <begin position="24"/>
        <end position="51"/>
    </location>
</feature>
<comment type="caution">
    <text evidence="2">The sequence shown here is derived from an EMBL/GenBank/DDBJ whole genome shotgun (WGS) entry which is preliminary data.</text>
</comment>
<keyword evidence="1" id="KW-0812">Transmembrane</keyword>
<protein>
    <submittedName>
        <fullName evidence="2">Uncharacterized protein</fullName>
    </submittedName>
</protein>
<proteinExistence type="predicted"/>
<sequence length="186" mass="20252">MASEVTGCQRVSVLCVKSPTGCCIWISVFLLLIFIQVSASLVYFGGVFAIFDDVLISPFQICPRHGELYFYSVRGAESKININILEPAVILSLYVSVVLVAFALLSMVLAAYTKDKPTLKCSMVCQAASGLLIVIGIIGFMILNHSCLIGGHMMLSFYVCVGVQVELALTTVLTYALGRRLTPNWK</sequence>
<feature type="transmembrane region" description="Helical" evidence="1">
    <location>
        <begin position="88"/>
        <end position="112"/>
    </location>
</feature>